<gene>
    <name evidence="3" type="ORF">D1013_13105</name>
</gene>
<dbReference type="CDD" id="cd00293">
    <property type="entry name" value="USP-like"/>
    <property type="match status" value="1"/>
</dbReference>
<evidence type="ECO:0000313" key="4">
    <source>
        <dbReference type="Proteomes" id="UP000276309"/>
    </source>
</evidence>
<dbReference type="InterPro" id="IPR006016">
    <property type="entry name" value="UspA"/>
</dbReference>
<evidence type="ECO:0000313" key="3">
    <source>
        <dbReference type="EMBL" id="AYN68247.1"/>
    </source>
</evidence>
<feature type="domain" description="UspA" evidence="2">
    <location>
        <begin position="1"/>
        <end position="147"/>
    </location>
</feature>
<dbReference type="Pfam" id="PF00582">
    <property type="entry name" value="Usp"/>
    <property type="match status" value="1"/>
</dbReference>
<organism evidence="3 4">
    <name type="scientific">Euzebyella marina</name>
    <dbReference type="NCBI Taxonomy" id="1761453"/>
    <lineage>
        <taxon>Bacteria</taxon>
        <taxon>Pseudomonadati</taxon>
        <taxon>Bacteroidota</taxon>
        <taxon>Flavobacteriia</taxon>
        <taxon>Flavobacteriales</taxon>
        <taxon>Flavobacteriaceae</taxon>
        <taxon>Euzebyella</taxon>
    </lineage>
</organism>
<evidence type="ECO:0000259" key="2">
    <source>
        <dbReference type="Pfam" id="PF00582"/>
    </source>
</evidence>
<dbReference type="SUPFAM" id="SSF52402">
    <property type="entry name" value="Adenine nucleotide alpha hydrolases-like"/>
    <property type="match status" value="1"/>
</dbReference>
<dbReference type="Gene3D" id="3.40.50.12370">
    <property type="match status" value="1"/>
</dbReference>
<dbReference type="PRINTS" id="PR01438">
    <property type="entry name" value="UNVRSLSTRESS"/>
</dbReference>
<comment type="similarity">
    <text evidence="1">Belongs to the universal stress protein A family.</text>
</comment>
<proteinExistence type="inferred from homology"/>
<dbReference type="RefSeq" id="WP_121849262.1">
    <property type="nucleotide sequence ID" value="NZ_CP032050.1"/>
</dbReference>
<reference evidence="3 4" key="1">
    <citation type="submission" date="2018-08" db="EMBL/GenBank/DDBJ databases">
        <title>The reduced genetic potential of extracellular carbohydrate catabolism in Euzebyella marina RN62, a Flavobacteriia bacterium isolated from the hadal water.</title>
        <authorList>
            <person name="Xue C."/>
        </authorList>
    </citation>
    <scope>NUCLEOTIDE SEQUENCE [LARGE SCALE GENOMIC DNA]</scope>
    <source>
        <strain evidence="3 4">RN62</strain>
    </source>
</reference>
<accession>A0A3G2L7J2</accession>
<evidence type="ECO:0000256" key="1">
    <source>
        <dbReference type="ARBA" id="ARBA00008791"/>
    </source>
</evidence>
<sequence length="302" mass="35052">MKQILIPTDFSENAWLATLYALRLYQNEECVFHLLNTYTPAIVSSRFIAENKSNASSVQTSADYSERQLKSLLSKIENEYPNARHYFETYSSFSLLGDEVRYLVEKEQIDLIVMGAKGISNEDYVFMGKNTVKLLKYIRHCPILAVPSNATFEVPNEISFYTNFDKFYTRAELTPLLEMVDTFKATVRVVHLQHELRPLNELEQFNLGMLRKYFGEREHYIHTISQINTVSRTLRHFNRELNIHLLALLNFRNSYMDVVTSEPQVEKEVFSSHVPFLVIPEMTMALKNVRNRTLVGSNSING</sequence>
<protein>
    <submittedName>
        <fullName evidence="3">Universal stress protein</fullName>
    </submittedName>
</protein>
<dbReference type="Proteomes" id="UP000276309">
    <property type="component" value="Chromosome"/>
</dbReference>
<dbReference type="OrthoDB" id="9788959at2"/>
<dbReference type="AlphaFoldDB" id="A0A3G2L7J2"/>
<dbReference type="KEGG" id="emar:D1013_13105"/>
<dbReference type="InterPro" id="IPR006015">
    <property type="entry name" value="Universal_stress_UspA"/>
</dbReference>
<dbReference type="EMBL" id="CP032050">
    <property type="protein sequence ID" value="AYN68247.1"/>
    <property type="molecule type" value="Genomic_DNA"/>
</dbReference>
<name>A0A3G2L7J2_9FLAO</name>
<keyword evidence="4" id="KW-1185">Reference proteome</keyword>